<accession>T1F4M5</accession>
<dbReference type="CTD" id="20203774"/>
<evidence type="ECO:0000313" key="2">
    <source>
        <dbReference type="EnsemblMetazoa" id="HelroP171765"/>
    </source>
</evidence>
<dbReference type="GeneID" id="20203774"/>
<protein>
    <submittedName>
        <fullName evidence="1 2">Uncharacterized protein</fullName>
    </submittedName>
</protein>
<gene>
    <name evidence="2" type="primary">20203774</name>
    <name evidence="1" type="ORF">HELRODRAFT_171765</name>
</gene>
<sequence length="147" mass="16937">MTEMKRQCNTIMRHTLDKPPTSATKITLRPSRNEIVSNDAIVFYHQKRRYFTLSEKKQGRVFVEYTIGQLNTNTYKKYEIRALTLESTAANEMEWRISGCNVNPLRTLFELKPSTHLLMAATRKKLLIINGSSFVKQNAADHVENGS</sequence>
<organism evidence="2 3">
    <name type="scientific">Helobdella robusta</name>
    <name type="common">Californian leech</name>
    <dbReference type="NCBI Taxonomy" id="6412"/>
    <lineage>
        <taxon>Eukaryota</taxon>
        <taxon>Metazoa</taxon>
        <taxon>Spiralia</taxon>
        <taxon>Lophotrochozoa</taxon>
        <taxon>Annelida</taxon>
        <taxon>Clitellata</taxon>
        <taxon>Hirudinea</taxon>
        <taxon>Rhynchobdellida</taxon>
        <taxon>Glossiphoniidae</taxon>
        <taxon>Helobdella</taxon>
    </lineage>
</organism>
<dbReference type="KEGG" id="hro:HELRODRAFT_171765"/>
<dbReference type="HOGENOM" id="CLU_1770082_0_0_1"/>
<dbReference type="EnsemblMetazoa" id="HelroT171765">
    <property type="protein sequence ID" value="HelroP171765"/>
    <property type="gene ID" value="HelroG171765"/>
</dbReference>
<name>T1F4M5_HELRO</name>
<reference evidence="1 3" key="2">
    <citation type="journal article" date="2013" name="Nature">
        <title>Insights into bilaterian evolution from three spiralian genomes.</title>
        <authorList>
            <person name="Simakov O."/>
            <person name="Marletaz F."/>
            <person name="Cho S.J."/>
            <person name="Edsinger-Gonzales E."/>
            <person name="Havlak P."/>
            <person name="Hellsten U."/>
            <person name="Kuo D.H."/>
            <person name="Larsson T."/>
            <person name="Lv J."/>
            <person name="Arendt D."/>
            <person name="Savage R."/>
            <person name="Osoegawa K."/>
            <person name="de Jong P."/>
            <person name="Grimwood J."/>
            <person name="Chapman J.A."/>
            <person name="Shapiro H."/>
            <person name="Aerts A."/>
            <person name="Otillar R.P."/>
            <person name="Terry A.Y."/>
            <person name="Boore J.L."/>
            <person name="Grigoriev I.V."/>
            <person name="Lindberg D.R."/>
            <person name="Seaver E.C."/>
            <person name="Weisblat D.A."/>
            <person name="Putnam N.H."/>
            <person name="Rokhsar D.S."/>
        </authorList>
    </citation>
    <scope>NUCLEOTIDE SEQUENCE</scope>
</reference>
<dbReference type="AlphaFoldDB" id="T1F4M5"/>
<evidence type="ECO:0000313" key="3">
    <source>
        <dbReference type="Proteomes" id="UP000015101"/>
    </source>
</evidence>
<dbReference type="RefSeq" id="XP_009016688.1">
    <property type="nucleotide sequence ID" value="XM_009018440.1"/>
</dbReference>
<reference evidence="3" key="1">
    <citation type="submission" date="2012-12" db="EMBL/GenBank/DDBJ databases">
        <authorList>
            <person name="Hellsten U."/>
            <person name="Grimwood J."/>
            <person name="Chapman J.A."/>
            <person name="Shapiro H."/>
            <person name="Aerts A."/>
            <person name="Otillar R.P."/>
            <person name="Terry A.Y."/>
            <person name="Boore J.L."/>
            <person name="Simakov O."/>
            <person name="Marletaz F."/>
            <person name="Cho S.-J."/>
            <person name="Edsinger-Gonzales E."/>
            <person name="Havlak P."/>
            <person name="Kuo D.-H."/>
            <person name="Larsson T."/>
            <person name="Lv J."/>
            <person name="Arendt D."/>
            <person name="Savage R."/>
            <person name="Osoegawa K."/>
            <person name="de Jong P."/>
            <person name="Lindberg D.R."/>
            <person name="Seaver E.C."/>
            <person name="Weisblat D.A."/>
            <person name="Putnam N.H."/>
            <person name="Grigoriev I.V."/>
            <person name="Rokhsar D.S."/>
        </authorList>
    </citation>
    <scope>NUCLEOTIDE SEQUENCE</scope>
</reference>
<reference evidence="2" key="3">
    <citation type="submission" date="2015-06" db="UniProtKB">
        <authorList>
            <consortium name="EnsemblMetazoa"/>
        </authorList>
    </citation>
    <scope>IDENTIFICATION</scope>
</reference>
<proteinExistence type="predicted"/>
<dbReference type="InParanoid" id="T1F4M5"/>
<keyword evidence="3" id="KW-1185">Reference proteome</keyword>
<dbReference type="Proteomes" id="UP000015101">
    <property type="component" value="Unassembled WGS sequence"/>
</dbReference>
<dbReference type="EMBL" id="KB096365">
    <property type="protein sequence ID" value="ESO05373.1"/>
    <property type="molecule type" value="Genomic_DNA"/>
</dbReference>
<dbReference type="EMBL" id="AMQM01003929">
    <property type="status" value="NOT_ANNOTATED_CDS"/>
    <property type="molecule type" value="Genomic_DNA"/>
</dbReference>
<evidence type="ECO:0000313" key="1">
    <source>
        <dbReference type="EMBL" id="ESO05373.1"/>
    </source>
</evidence>